<dbReference type="InterPro" id="IPR001375">
    <property type="entry name" value="Peptidase_S9_cat"/>
</dbReference>
<dbReference type="STRING" id="763665.A0A2G5B2I1"/>
<organism evidence="7 8">
    <name type="scientific">Coemansia reversa (strain ATCC 12441 / NRRL 1564)</name>
    <dbReference type="NCBI Taxonomy" id="763665"/>
    <lineage>
        <taxon>Eukaryota</taxon>
        <taxon>Fungi</taxon>
        <taxon>Fungi incertae sedis</taxon>
        <taxon>Zoopagomycota</taxon>
        <taxon>Kickxellomycotina</taxon>
        <taxon>Kickxellomycetes</taxon>
        <taxon>Kickxellales</taxon>
        <taxon>Kickxellaceae</taxon>
        <taxon>Coemansia</taxon>
    </lineage>
</organism>
<evidence type="ECO:0000256" key="2">
    <source>
        <dbReference type="ARBA" id="ARBA00022670"/>
    </source>
</evidence>
<evidence type="ECO:0000313" key="7">
    <source>
        <dbReference type="EMBL" id="PIA13220.1"/>
    </source>
</evidence>
<feature type="domain" description="Peptidase S9 prolyl oligopeptidase catalytic" evidence="6">
    <location>
        <begin position="369"/>
        <end position="578"/>
    </location>
</feature>
<evidence type="ECO:0000256" key="5">
    <source>
        <dbReference type="ARBA" id="ARBA00032829"/>
    </source>
</evidence>
<dbReference type="Gene3D" id="2.120.10.30">
    <property type="entry name" value="TolB, C-terminal domain"/>
    <property type="match status" value="1"/>
</dbReference>
<evidence type="ECO:0000313" key="8">
    <source>
        <dbReference type="Proteomes" id="UP000242474"/>
    </source>
</evidence>
<dbReference type="OrthoDB" id="416344at2759"/>
<dbReference type="SUPFAM" id="SSF69304">
    <property type="entry name" value="Tricorn protease N-terminal domain"/>
    <property type="match status" value="1"/>
</dbReference>
<keyword evidence="8" id="KW-1185">Reference proteome</keyword>
<dbReference type="EMBL" id="KZ303543">
    <property type="protein sequence ID" value="PIA13220.1"/>
    <property type="molecule type" value="Genomic_DNA"/>
</dbReference>
<evidence type="ECO:0000256" key="4">
    <source>
        <dbReference type="ARBA" id="ARBA00022801"/>
    </source>
</evidence>
<proteinExistence type="inferred from homology"/>
<gene>
    <name evidence="7" type="ORF">COEREDRAFT_89748</name>
</gene>
<dbReference type="FunFam" id="3.40.50.1820:FF:000028">
    <property type="entry name" value="S9 family peptidase"/>
    <property type="match status" value="1"/>
</dbReference>
<sequence length="588" mass="66341">MYNGTLYQLPLDGKASVVFTPPVDISSVVFRKPSLLTFIASVHPNTTLAESRELKQAAKCRRDSAQVYTNLWVRHWDKWMTLEKPSLFAVQIVRKEDKWLVGTEINLLQDMPLCEDPLVRWSVEKYAVDPQGRQAAFVVRRPGHDMAWSTDVDIYRTPTNASHPQLLTGNVNGTASSPAFSDDGRYLAWLQMETPGYEADINRIYFHDQSTGKTTSIARDWDLSPQSLLLWSVNGTHLFVVVADRGDTAVYSIAINSGNCLRLTGQGSASVIKRAGNKLALLFSDQDKCSDVHILNPDTHKMQQLTNINHDALQNVYLGPAEDFWFTGAHGDRVHGWLTKPRAFDPKNKYPLALIIHGGPQQANSHAFSYSQWNPNMYASAGFVVVQINFHGSPGYGQNFTDSIQNHWGSYPLEDLMVGLDYLLTNNTFIDSARMIAMGASFGGYMVNWINANSRRFNALVAHDGMFSVPMFWYTTDELWFPEHEFGGLPYDLAARPNYNQIDPEHFAANFSTPTLFIHGANDFRLPVEQSLAPFTLLRRKGIAAKLVYFPDENHWTSSTGNSIRWYTEVLSWIAHFTNTTLPYELPN</sequence>
<reference evidence="7 8" key="1">
    <citation type="journal article" date="2015" name="Genome Biol. Evol.">
        <title>Phylogenomic analyses indicate that early fungi evolved digesting cell walls of algal ancestors of land plants.</title>
        <authorList>
            <person name="Chang Y."/>
            <person name="Wang S."/>
            <person name="Sekimoto S."/>
            <person name="Aerts A.L."/>
            <person name="Choi C."/>
            <person name="Clum A."/>
            <person name="LaButti K.M."/>
            <person name="Lindquist E.A."/>
            <person name="Yee Ngan C."/>
            <person name="Ohm R.A."/>
            <person name="Salamov A.A."/>
            <person name="Grigoriev I.V."/>
            <person name="Spatafora J.W."/>
            <person name="Berbee M.L."/>
        </authorList>
    </citation>
    <scope>NUCLEOTIDE SEQUENCE [LARGE SCALE GENOMIC DNA]</scope>
    <source>
        <strain evidence="7 8">NRRL 1564</strain>
    </source>
</reference>
<comment type="similarity">
    <text evidence="1">Belongs to the peptidase S9C family.</text>
</comment>
<dbReference type="Gene3D" id="3.40.50.1820">
    <property type="entry name" value="alpha/beta hydrolase"/>
    <property type="match status" value="1"/>
</dbReference>
<dbReference type="InterPro" id="IPR011042">
    <property type="entry name" value="6-blade_b-propeller_TolB-like"/>
</dbReference>
<dbReference type="PANTHER" id="PTHR42776:SF13">
    <property type="entry name" value="DIPEPTIDYL-PEPTIDASE 5"/>
    <property type="match status" value="1"/>
</dbReference>
<dbReference type="GO" id="GO:0006508">
    <property type="term" value="P:proteolysis"/>
    <property type="evidence" value="ECO:0007669"/>
    <property type="project" value="UniProtKB-KW"/>
</dbReference>
<keyword evidence="3" id="KW-0732">Signal</keyword>
<dbReference type="AlphaFoldDB" id="A0A2G5B2I1"/>
<dbReference type="PANTHER" id="PTHR42776">
    <property type="entry name" value="SERINE PEPTIDASE S9 FAMILY MEMBER"/>
    <property type="match status" value="1"/>
</dbReference>
<dbReference type="SUPFAM" id="SSF53474">
    <property type="entry name" value="alpha/beta-Hydrolases"/>
    <property type="match status" value="1"/>
</dbReference>
<protein>
    <recommendedName>
        <fullName evidence="5">Dipeptidyl-peptidase V</fullName>
    </recommendedName>
</protein>
<keyword evidence="2" id="KW-0645">Protease</keyword>
<evidence type="ECO:0000259" key="6">
    <source>
        <dbReference type="Pfam" id="PF00326"/>
    </source>
</evidence>
<accession>A0A2G5B2I1</accession>
<dbReference type="Pfam" id="PF00326">
    <property type="entry name" value="Peptidase_S9"/>
    <property type="match status" value="1"/>
</dbReference>
<evidence type="ECO:0000256" key="3">
    <source>
        <dbReference type="ARBA" id="ARBA00022729"/>
    </source>
</evidence>
<name>A0A2G5B2I1_COERN</name>
<dbReference type="Proteomes" id="UP000242474">
    <property type="component" value="Unassembled WGS sequence"/>
</dbReference>
<keyword evidence="4 7" id="KW-0378">Hydrolase</keyword>
<dbReference type="GO" id="GO:0004252">
    <property type="term" value="F:serine-type endopeptidase activity"/>
    <property type="evidence" value="ECO:0007669"/>
    <property type="project" value="TreeGrafter"/>
</dbReference>
<evidence type="ECO:0000256" key="1">
    <source>
        <dbReference type="ARBA" id="ARBA00010040"/>
    </source>
</evidence>
<dbReference type="InterPro" id="IPR029058">
    <property type="entry name" value="AB_hydrolase_fold"/>
</dbReference>